<reference evidence="2" key="1">
    <citation type="submission" date="2023-07" db="EMBL/GenBank/DDBJ databases">
        <title>Gilvimarinus algae sp. nov., isolated from the surface of Kelp.</title>
        <authorList>
            <person name="Sun Y.Y."/>
            <person name="Gong Y."/>
            <person name="Du Z.J."/>
        </authorList>
    </citation>
    <scope>NUCLEOTIDE SEQUENCE</scope>
    <source>
        <strain evidence="2">SDUM040014</strain>
    </source>
</reference>
<dbReference type="EMBL" id="JAULRT010000052">
    <property type="protein sequence ID" value="MDO3382509.1"/>
    <property type="molecule type" value="Genomic_DNA"/>
</dbReference>
<dbReference type="Pfam" id="PF07023">
    <property type="entry name" value="DUF1315"/>
    <property type="match status" value="1"/>
</dbReference>
<protein>
    <submittedName>
        <fullName evidence="2">DUF1315 family protein</fullName>
    </submittedName>
</protein>
<evidence type="ECO:0000256" key="1">
    <source>
        <dbReference type="SAM" id="MobiDB-lite"/>
    </source>
</evidence>
<keyword evidence="3" id="KW-1185">Reference proteome</keyword>
<name>A0ABT8TG57_9GAMM</name>
<organism evidence="2 3">
    <name type="scientific">Gilvimarinus algae</name>
    <dbReference type="NCBI Taxonomy" id="3058037"/>
    <lineage>
        <taxon>Bacteria</taxon>
        <taxon>Pseudomonadati</taxon>
        <taxon>Pseudomonadota</taxon>
        <taxon>Gammaproteobacteria</taxon>
        <taxon>Cellvibrionales</taxon>
        <taxon>Cellvibrionaceae</taxon>
        <taxon>Gilvimarinus</taxon>
    </lineage>
</organism>
<dbReference type="Proteomes" id="UP001168380">
    <property type="component" value="Unassembled WGS sequence"/>
</dbReference>
<feature type="region of interest" description="Disordered" evidence="1">
    <location>
        <begin position="58"/>
        <end position="87"/>
    </location>
</feature>
<dbReference type="InterPro" id="IPR009749">
    <property type="entry name" value="DUF1315"/>
</dbReference>
<evidence type="ECO:0000313" key="3">
    <source>
        <dbReference type="Proteomes" id="UP001168380"/>
    </source>
</evidence>
<evidence type="ECO:0000313" key="2">
    <source>
        <dbReference type="EMBL" id="MDO3382509.1"/>
    </source>
</evidence>
<comment type="caution">
    <text evidence="2">The sequence shown here is derived from an EMBL/GenBank/DDBJ whole genome shotgun (WGS) entry which is preliminary data.</text>
</comment>
<sequence>MNELNQLINKLTPEIYRSLKRAIELGKWPDGRALSQEQRSLCLQAVIAYEHEHLPPEERTGYIAPRPHTHCASDQDVPDADVPLKWQ</sequence>
<dbReference type="RefSeq" id="WP_302712804.1">
    <property type="nucleotide sequence ID" value="NZ_JAULRT010000052.1"/>
</dbReference>
<proteinExistence type="predicted"/>
<gene>
    <name evidence="2" type="ORF">QWI16_10020</name>
</gene>
<accession>A0ABT8TG57</accession>